<sequence length="54" mass="6437">MKAAEVLNLLSISRLTLTNYVKQGYLKVTTLPNRRYDYNEKSVYKFLNRDIPRK</sequence>
<dbReference type="AlphaFoldDB" id="X1Q2I1"/>
<dbReference type="InterPro" id="IPR009061">
    <property type="entry name" value="DNA-bd_dom_put_sf"/>
</dbReference>
<name>X1Q2I1_9ZZZZ</name>
<evidence type="ECO:0000313" key="1">
    <source>
        <dbReference type="EMBL" id="GAI62423.1"/>
    </source>
</evidence>
<organism evidence="1">
    <name type="scientific">marine sediment metagenome</name>
    <dbReference type="NCBI Taxonomy" id="412755"/>
    <lineage>
        <taxon>unclassified sequences</taxon>
        <taxon>metagenomes</taxon>
        <taxon>ecological metagenomes</taxon>
    </lineage>
</organism>
<comment type="caution">
    <text evidence="1">The sequence shown here is derived from an EMBL/GenBank/DDBJ whole genome shotgun (WGS) entry which is preliminary data.</text>
</comment>
<protein>
    <recommendedName>
        <fullName evidence="2">HTH merR-type domain-containing protein</fullName>
    </recommendedName>
</protein>
<accession>X1Q2I1</accession>
<gene>
    <name evidence="1" type="ORF">S12H4_05155</name>
</gene>
<reference evidence="1" key="1">
    <citation type="journal article" date="2014" name="Front. Microbiol.">
        <title>High frequency of phylogenetically diverse reductive dehalogenase-homologous genes in deep subseafloor sedimentary metagenomes.</title>
        <authorList>
            <person name="Kawai M."/>
            <person name="Futagami T."/>
            <person name="Toyoda A."/>
            <person name="Takaki Y."/>
            <person name="Nishi S."/>
            <person name="Hori S."/>
            <person name="Arai W."/>
            <person name="Tsubouchi T."/>
            <person name="Morono Y."/>
            <person name="Uchiyama I."/>
            <person name="Ito T."/>
            <person name="Fujiyama A."/>
            <person name="Inagaki F."/>
            <person name="Takami H."/>
        </authorList>
    </citation>
    <scope>NUCLEOTIDE SEQUENCE</scope>
    <source>
        <strain evidence="1">Expedition CK06-06</strain>
    </source>
</reference>
<proteinExistence type="predicted"/>
<evidence type="ECO:0008006" key="2">
    <source>
        <dbReference type="Google" id="ProtNLM"/>
    </source>
</evidence>
<dbReference type="EMBL" id="BARW01001673">
    <property type="protein sequence ID" value="GAI62423.1"/>
    <property type="molecule type" value="Genomic_DNA"/>
</dbReference>
<feature type="non-terminal residue" evidence="1">
    <location>
        <position position="54"/>
    </location>
</feature>
<dbReference type="SUPFAM" id="SSF46955">
    <property type="entry name" value="Putative DNA-binding domain"/>
    <property type="match status" value="1"/>
</dbReference>